<dbReference type="Proteomes" id="UP001050975">
    <property type="component" value="Unassembled WGS sequence"/>
</dbReference>
<keyword evidence="2" id="KW-0812">Transmembrane</keyword>
<organism evidence="3 4">
    <name type="scientific">Microseira wollei NIES-4236</name>
    <dbReference type="NCBI Taxonomy" id="2530354"/>
    <lineage>
        <taxon>Bacteria</taxon>
        <taxon>Bacillati</taxon>
        <taxon>Cyanobacteriota</taxon>
        <taxon>Cyanophyceae</taxon>
        <taxon>Oscillatoriophycideae</taxon>
        <taxon>Aerosakkonematales</taxon>
        <taxon>Aerosakkonemataceae</taxon>
        <taxon>Microseira</taxon>
    </lineage>
</organism>
<dbReference type="RefSeq" id="WP_226581020.1">
    <property type="nucleotide sequence ID" value="NZ_BLAY01000041.1"/>
</dbReference>
<feature type="transmembrane region" description="Helical" evidence="2">
    <location>
        <begin position="53"/>
        <end position="70"/>
    </location>
</feature>
<keyword evidence="2" id="KW-0472">Membrane</keyword>
<accession>A0AAV3X7R5</accession>
<keyword evidence="4" id="KW-1185">Reference proteome</keyword>
<reference evidence="3" key="1">
    <citation type="submission" date="2019-10" db="EMBL/GenBank/DDBJ databases">
        <title>Draft genome sequece of Microseira wollei NIES-4236.</title>
        <authorList>
            <person name="Yamaguchi H."/>
            <person name="Suzuki S."/>
            <person name="Kawachi M."/>
        </authorList>
    </citation>
    <scope>NUCLEOTIDE SEQUENCE</scope>
    <source>
        <strain evidence="3">NIES-4236</strain>
    </source>
</reference>
<feature type="transmembrane region" description="Helical" evidence="2">
    <location>
        <begin position="24"/>
        <end position="47"/>
    </location>
</feature>
<dbReference type="EMBL" id="BLAY01000041">
    <property type="protein sequence ID" value="GET38209.1"/>
    <property type="molecule type" value="Genomic_DNA"/>
</dbReference>
<comment type="caution">
    <text evidence="3">The sequence shown here is derived from an EMBL/GenBank/DDBJ whole genome shotgun (WGS) entry which is preliminary data.</text>
</comment>
<keyword evidence="2" id="KW-1133">Transmembrane helix</keyword>
<dbReference type="InterPro" id="IPR025325">
    <property type="entry name" value="DUF4231"/>
</dbReference>
<evidence type="ECO:0000256" key="1">
    <source>
        <dbReference type="SAM" id="MobiDB-lite"/>
    </source>
</evidence>
<feature type="region of interest" description="Disordered" evidence="1">
    <location>
        <begin position="253"/>
        <end position="274"/>
    </location>
</feature>
<evidence type="ECO:0000256" key="2">
    <source>
        <dbReference type="SAM" id="Phobius"/>
    </source>
</evidence>
<evidence type="ECO:0000313" key="4">
    <source>
        <dbReference type="Proteomes" id="UP001050975"/>
    </source>
</evidence>
<dbReference type="Pfam" id="PF14015">
    <property type="entry name" value="DUF4231"/>
    <property type="match status" value="1"/>
</dbReference>
<evidence type="ECO:0000313" key="3">
    <source>
        <dbReference type="EMBL" id="GET38209.1"/>
    </source>
</evidence>
<evidence type="ECO:0008006" key="5">
    <source>
        <dbReference type="Google" id="ProtNLM"/>
    </source>
</evidence>
<dbReference type="AlphaFoldDB" id="A0AAV3X7R5"/>
<sequence length="274" mass="30566">MSDQLNSNSVASSGLGTTDVKIPLIFNLIEFLLLACCVGALAVAVLFQAHLTIVIYTIAALTIIVFLILLNRRFQETYKRAAKQLDNQRKAELYNCMFGKAIGVEDDPINLIRGRAIEYSQELINDYKETRRNARNIYYIFQISTVVLSGVTPILVLLDKIDSSSTAIRWLPVIFPAIAAVVTSISTSFPFQKTWLGANTAVELLEAEQEKFILGVSPYRFYDLPDEAQRKQKVQESVETFINQVNTIHLKQIQSPQTEAKPTTESTETAKAGA</sequence>
<feature type="transmembrane region" description="Helical" evidence="2">
    <location>
        <begin position="137"/>
        <end position="158"/>
    </location>
</feature>
<proteinExistence type="predicted"/>
<protein>
    <recommendedName>
        <fullName evidence="5">DUF4231 domain-containing protein</fullName>
    </recommendedName>
</protein>
<name>A0AAV3X7R5_9CYAN</name>
<gene>
    <name evidence="3" type="ORF">MiSe_29630</name>
</gene>
<feature type="transmembrane region" description="Helical" evidence="2">
    <location>
        <begin position="170"/>
        <end position="191"/>
    </location>
</feature>
<dbReference type="NCBIfam" id="NF033634">
    <property type="entry name" value="SLATT_1"/>
    <property type="match status" value="1"/>
</dbReference>